<accession>A0A437S7Q2</accession>
<comment type="similarity">
    <text evidence="1">Belongs to the short-chain dehydrogenases/reductases (SDR) family.</text>
</comment>
<comment type="caution">
    <text evidence="3">The sequence shown here is derived from an EMBL/GenBank/DDBJ whole genome shotgun (WGS) entry which is preliminary data.</text>
</comment>
<dbReference type="InterPro" id="IPR050259">
    <property type="entry name" value="SDR"/>
</dbReference>
<evidence type="ECO:0000313" key="3">
    <source>
        <dbReference type="EMBL" id="RVU55093.1"/>
    </source>
</evidence>
<organism evidence="3 4">
    <name type="scientific">Anaerosphaera multitolerans</name>
    <dbReference type="NCBI Taxonomy" id="2487351"/>
    <lineage>
        <taxon>Bacteria</taxon>
        <taxon>Bacillati</taxon>
        <taxon>Bacillota</taxon>
        <taxon>Tissierellia</taxon>
        <taxon>Tissierellales</taxon>
        <taxon>Peptoniphilaceae</taxon>
        <taxon>Anaerosphaera</taxon>
    </lineage>
</organism>
<dbReference type="Pfam" id="PF13561">
    <property type="entry name" value="adh_short_C2"/>
    <property type="match status" value="1"/>
</dbReference>
<name>A0A437S7Q2_9FIRM</name>
<dbReference type="PANTHER" id="PTHR42879">
    <property type="entry name" value="3-OXOACYL-(ACYL-CARRIER-PROTEIN) REDUCTASE"/>
    <property type="match status" value="1"/>
</dbReference>
<dbReference type="EMBL" id="RLIH01000004">
    <property type="protein sequence ID" value="RVU55093.1"/>
    <property type="molecule type" value="Genomic_DNA"/>
</dbReference>
<reference evidence="3 4" key="1">
    <citation type="submission" date="2018-11" db="EMBL/GenBank/DDBJ databases">
        <title>Genome sequencing and assembly of Anaerosphaera sp. nov., GS7-6-2.</title>
        <authorList>
            <person name="Rettenmaier R."/>
            <person name="Liebl W."/>
            <person name="Zverlov V."/>
        </authorList>
    </citation>
    <scope>NUCLEOTIDE SEQUENCE [LARGE SCALE GENOMIC DNA]</scope>
    <source>
        <strain evidence="3 4">GS7-6-2</strain>
    </source>
</reference>
<evidence type="ECO:0000256" key="2">
    <source>
        <dbReference type="ARBA" id="ARBA00023002"/>
    </source>
</evidence>
<dbReference type="PRINTS" id="PR00080">
    <property type="entry name" value="SDRFAMILY"/>
</dbReference>
<dbReference type="GO" id="GO:0008206">
    <property type="term" value="P:bile acid metabolic process"/>
    <property type="evidence" value="ECO:0007669"/>
    <property type="project" value="UniProtKB-ARBA"/>
</dbReference>
<dbReference type="PANTHER" id="PTHR42879:SF2">
    <property type="entry name" value="3-OXOACYL-[ACYL-CARRIER-PROTEIN] REDUCTASE FABG"/>
    <property type="match status" value="1"/>
</dbReference>
<dbReference type="OrthoDB" id="9803333at2"/>
<dbReference type="AlphaFoldDB" id="A0A437S7Q2"/>
<keyword evidence="2" id="KW-0560">Oxidoreductase</keyword>
<gene>
    <name evidence="3" type="ORF">EF514_04175</name>
</gene>
<dbReference type="Gene3D" id="3.40.50.720">
    <property type="entry name" value="NAD(P)-binding Rossmann-like Domain"/>
    <property type="match status" value="1"/>
</dbReference>
<dbReference type="InterPro" id="IPR002347">
    <property type="entry name" value="SDR_fam"/>
</dbReference>
<protein>
    <submittedName>
        <fullName evidence="3">SDR family oxidoreductase</fullName>
    </submittedName>
</protein>
<evidence type="ECO:0000256" key="1">
    <source>
        <dbReference type="ARBA" id="ARBA00006484"/>
    </source>
</evidence>
<evidence type="ECO:0000313" key="4">
    <source>
        <dbReference type="Proteomes" id="UP000288812"/>
    </source>
</evidence>
<keyword evidence="4" id="KW-1185">Reference proteome</keyword>
<proteinExistence type="inferred from homology"/>
<dbReference type="InterPro" id="IPR036291">
    <property type="entry name" value="NAD(P)-bd_dom_sf"/>
</dbReference>
<dbReference type="FunFam" id="3.40.50.720:FF:000084">
    <property type="entry name" value="Short-chain dehydrogenase reductase"/>
    <property type="match status" value="1"/>
</dbReference>
<dbReference type="PRINTS" id="PR00081">
    <property type="entry name" value="GDHRDH"/>
</dbReference>
<dbReference type="RefSeq" id="WP_127724136.1">
    <property type="nucleotide sequence ID" value="NZ_RLIH01000004.1"/>
</dbReference>
<sequence length="252" mass="27592">MFKFNEKVVVITGASSGLGKQMAEGFAKQGANLAILARREERLFEIAKNLEEHNVEVLPVKCDVTDENSIEEAKNKVMDKFKKIDVLINCAGGNKGGSVYEMSTEDWNFTIELDLTSIFKVSKIFMKPMMDAKYGRIINIASMYGLFGTNQQASAYHAAKAGVINLTRATAAELAPYNITVNAICPGFFKTELTADTLDTYEFKQYMNFSVPMGRPGNEGELNAGAIFLASEEASYITGVTLPIDGGWSSSK</sequence>
<dbReference type="SUPFAM" id="SSF51735">
    <property type="entry name" value="NAD(P)-binding Rossmann-fold domains"/>
    <property type="match status" value="1"/>
</dbReference>
<dbReference type="GO" id="GO:0016491">
    <property type="term" value="F:oxidoreductase activity"/>
    <property type="evidence" value="ECO:0007669"/>
    <property type="project" value="UniProtKB-KW"/>
</dbReference>
<dbReference type="Proteomes" id="UP000288812">
    <property type="component" value="Unassembled WGS sequence"/>
</dbReference>